<reference evidence="2" key="2">
    <citation type="submission" date="2012-05" db="EMBL/GenBank/DDBJ databases">
        <title>Annotation of the Genome Sequence of Fusarium oxysporum f. sp. melonis 26406.</title>
        <authorList>
            <consortium name="The Broad Institute Genomics Platform"/>
            <person name="Ma L.-J."/>
            <person name="Corby-Kistler H."/>
            <person name="Broz K."/>
            <person name="Gale L.R."/>
            <person name="Jonkers W."/>
            <person name="O'Donnell K."/>
            <person name="Ploetz R."/>
            <person name="Steinberg C."/>
            <person name="Schwartz D.C."/>
            <person name="VanEtten H."/>
            <person name="Zhou S."/>
            <person name="Young S.K."/>
            <person name="Zeng Q."/>
            <person name="Gargeya S."/>
            <person name="Fitzgerald M."/>
            <person name="Abouelleil A."/>
            <person name="Alvarado L."/>
            <person name="Chapman S.B."/>
            <person name="Gainer-Dewar J."/>
            <person name="Goldberg J."/>
            <person name="Griggs A."/>
            <person name="Gujja S."/>
            <person name="Hansen M."/>
            <person name="Howarth C."/>
            <person name="Imamovic A."/>
            <person name="Ireland A."/>
            <person name="Larimer J."/>
            <person name="McCowan C."/>
            <person name="Murphy C."/>
            <person name="Pearson M."/>
            <person name="Poon T.W."/>
            <person name="Priest M."/>
            <person name="Roberts A."/>
            <person name="Saif S."/>
            <person name="Shea T."/>
            <person name="Sykes S."/>
            <person name="Wortman J."/>
            <person name="Nusbaum C."/>
            <person name="Birren B."/>
        </authorList>
    </citation>
    <scope>NUCLEOTIDE SEQUENCE</scope>
    <source>
        <strain evidence="2">26406</strain>
    </source>
</reference>
<organism evidence="2">
    <name type="scientific">Fusarium oxysporum f. sp. melonis 26406</name>
    <dbReference type="NCBI Taxonomy" id="1089452"/>
    <lineage>
        <taxon>Eukaryota</taxon>
        <taxon>Fungi</taxon>
        <taxon>Dikarya</taxon>
        <taxon>Ascomycota</taxon>
        <taxon>Pezizomycotina</taxon>
        <taxon>Sordariomycetes</taxon>
        <taxon>Hypocreomycetidae</taxon>
        <taxon>Hypocreales</taxon>
        <taxon>Nectriaceae</taxon>
        <taxon>Fusarium</taxon>
        <taxon>Fusarium oxysporum species complex</taxon>
    </lineage>
</organism>
<evidence type="ECO:0000256" key="1">
    <source>
        <dbReference type="SAM" id="MobiDB-lite"/>
    </source>
</evidence>
<protein>
    <submittedName>
        <fullName evidence="2">Uncharacterized protein</fullName>
    </submittedName>
</protein>
<feature type="compositionally biased region" description="Polar residues" evidence="1">
    <location>
        <begin position="110"/>
        <end position="129"/>
    </location>
</feature>
<sequence>MDDLAKQIGAGLAMLQERKGDPLAPVPKVIMELTEELNDHPRTMHVVGYLPNLVAQIDVNTVSSQHTKLEMSFADPLPFRQRDRCASPGNLPNALRDRKPPNHPVPSEACPTSATHGTSASPSPTAPCQLTTSYREKTFSAWQRKLVGIPERRRSQSSCAIDGDYQTEVIVDITSSKQVKVVKESLACVDPSDIMVSRDKLRRVWLLGPLASGQALHPGAAQDRKRLVMIASAPRERLLPYNSIDSVTSAAQPGDDPHDLGHAHYFDPERAPYDAGRLAKTVTGGGGNFY</sequence>
<dbReference type="Proteomes" id="UP000030703">
    <property type="component" value="Unassembled WGS sequence"/>
</dbReference>
<dbReference type="AlphaFoldDB" id="W9ZWZ4"/>
<dbReference type="HOGENOM" id="CLU_1124580_0_0_1"/>
<dbReference type="OrthoDB" id="10315231at2759"/>
<feature type="region of interest" description="Disordered" evidence="1">
    <location>
        <begin position="80"/>
        <end position="129"/>
    </location>
</feature>
<accession>W9ZWZ4</accession>
<evidence type="ECO:0000313" key="2">
    <source>
        <dbReference type="EMBL" id="EXK25586.1"/>
    </source>
</evidence>
<name>W9ZWZ4_FUSOX</name>
<dbReference type="EMBL" id="JH659392">
    <property type="protein sequence ID" value="EXK25586.1"/>
    <property type="molecule type" value="Genomic_DNA"/>
</dbReference>
<gene>
    <name evidence="2" type="ORF">FOMG_17748</name>
</gene>
<proteinExistence type="predicted"/>
<reference evidence="2" key="1">
    <citation type="submission" date="2012-04" db="EMBL/GenBank/DDBJ databases">
        <title>The Genome Sequence of Fusarium oxysporum melonis.</title>
        <authorList>
            <consortium name="The Broad Institute Genome Sequencing Platform"/>
            <person name="Ma L.-J."/>
            <person name="Gale L.R."/>
            <person name="Schwartz D.C."/>
            <person name="Zhou S."/>
            <person name="Corby-Kistler H."/>
            <person name="Young S.K."/>
            <person name="Zeng Q."/>
            <person name="Gargeya S."/>
            <person name="Fitzgerald M."/>
            <person name="Haas B."/>
            <person name="Abouelleil A."/>
            <person name="Alvarado L."/>
            <person name="Arachchi H.M."/>
            <person name="Berlin A."/>
            <person name="Brown A."/>
            <person name="Chapman S.B."/>
            <person name="Chen Z."/>
            <person name="Dunbar C."/>
            <person name="Freedman E."/>
            <person name="Gearin G."/>
            <person name="Goldberg J."/>
            <person name="Griggs A."/>
            <person name="Gujja S."/>
            <person name="Heiman D."/>
            <person name="Howarth C."/>
            <person name="Larson L."/>
            <person name="Lui A."/>
            <person name="MacDonald P.J.P."/>
            <person name="Montmayeur A."/>
            <person name="Murphy C."/>
            <person name="Neiman D."/>
            <person name="Pearson M."/>
            <person name="Priest M."/>
            <person name="Roberts A."/>
            <person name="Saif S."/>
            <person name="Shea T."/>
            <person name="Shenoy N."/>
            <person name="Sisk P."/>
            <person name="Stolte C."/>
            <person name="Sykes S."/>
            <person name="Wortman J."/>
            <person name="Nusbaum C."/>
            <person name="Birren B."/>
        </authorList>
    </citation>
    <scope>NUCLEOTIDE SEQUENCE</scope>
    <source>
        <strain evidence="2">26406</strain>
    </source>
</reference>
<dbReference type="VEuPathDB" id="FungiDB:FOMG_17748"/>